<evidence type="ECO:0000256" key="3">
    <source>
        <dbReference type="ARBA" id="ARBA00022630"/>
    </source>
</evidence>
<evidence type="ECO:0000313" key="8">
    <source>
        <dbReference type="Proteomes" id="UP000320216"/>
    </source>
</evidence>
<dbReference type="GO" id="GO:0016491">
    <property type="term" value="F:oxidoreductase activity"/>
    <property type="evidence" value="ECO:0007669"/>
    <property type="project" value="UniProtKB-KW"/>
</dbReference>
<reference evidence="7 8" key="1">
    <citation type="submission" date="2019-07" db="EMBL/GenBank/DDBJ databases">
        <title>Full genome sequence of Humibacter sp. WJ7-1.</title>
        <authorList>
            <person name="Im W.-T."/>
        </authorList>
    </citation>
    <scope>NUCLEOTIDE SEQUENCE [LARGE SCALE GENOMIC DNA]</scope>
    <source>
        <strain evidence="7 8">WJ7-1</strain>
    </source>
</reference>
<evidence type="ECO:0000256" key="2">
    <source>
        <dbReference type="ARBA" id="ARBA00005466"/>
    </source>
</evidence>
<evidence type="ECO:0000256" key="1">
    <source>
        <dbReference type="ARBA" id="ARBA00001974"/>
    </source>
</evidence>
<dbReference type="Gene3D" id="3.40.462.20">
    <property type="match status" value="1"/>
</dbReference>
<dbReference type="InterPro" id="IPR016167">
    <property type="entry name" value="FAD-bd_PCMH_sub1"/>
</dbReference>
<keyword evidence="8" id="KW-1185">Reference proteome</keyword>
<comment type="cofactor">
    <cofactor evidence="1">
        <name>FAD</name>
        <dbReference type="ChEBI" id="CHEBI:57692"/>
    </cofactor>
</comment>
<dbReference type="RefSeq" id="WP_146318671.1">
    <property type="nucleotide sequence ID" value="NZ_CP042305.1"/>
</dbReference>
<keyword evidence="3" id="KW-0285">Flavoprotein</keyword>
<dbReference type="InterPro" id="IPR050416">
    <property type="entry name" value="FAD-linked_Oxidoreductase"/>
</dbReference>
<evidence type="ECO:0000256" key="5">
    <source>
        <dbReference type="ARBA" id="ARBA00023002"/>
    </source>
</evidence>
<keyword evidence="5" id="KW-0560">Oxidoreductase</keyword>
<keyword evidence="4" id="KW-0274">FAD</keyword>
<accession>A0A5B8M3D4</accession>
<sequence length="453" mass="46891">MVSSSELRSLRARLRGRLVLPEDDGYRDAARAWNLAVEQRPAAVVYPADVPDVQELVRAAASTGLSVLTQPNGHSAALPLDDVILVRPVAFDEVAVDTDRRIARVGAGANWGRVLAALDATGLIALAGSNPEVNAVAYSLAGGHSLFARAHGLQSPTLTAVELVDASGEFVRVTEQSDQRLMWALRGAGGLFGVVTAIEFSLFDGGELYGGKLVFPPEAAQRLLTTVFDVARAQPTLGLSFGIVNFPNAPVVPESLRGKTLASVDVLHIGGAETGAPLLEPLRAAGTVLSDTMQVFGIGSLSSVAAEPTAPMPYQDWGRASNGYDSDSAESLVAAFGEASALGLSRLEVRPFGGALLGGDAEHAIAARIDAASYVGASAMAPDAEAVSRARSSFAPLDTALAATPATGNVPTFLSNGSSLADSFAPAALERLRALKTEHDPQNVIRGARPLSS</sequence>
<dbReference type="Pfam" id="PF01565">
    <property type="entry name" value="FAD_binding_4"/>
    <property type="match status" value="1"/>
</dbReference>
<dbReference type="PROSITE" id="PS51387">
    <property type="entry name" value="FAD_PCMH"/>
    <property type="match status" value="1"/>
</dbReference>
<dbReference type="InterPro" id="IPR016169">
    <property type="entry name" value="FAD-bd_PCMH_sub2"/>
</dbReference>
<dbReference type="AlphaFoldDB" id="A0A5B8M3D4"/>
<feature type="domain" description="FAD-binding PCMH-type" evidence="6">
    <location>
        <begin position="37"/>
        <end position="205"/>
    </location>
</feature>
<dbReference type="OrthoDB" id="9775082at2"/>
<proteinExistence type="inferred from homology"/>
<dbReference type="PANTHER" id="PTHR42973:SF39">
    <property type="entry name" value="FAD-BINDING PCMH-TYPE DOMAIN-CONTAINING PROTEIN"/>
    <property type="match status" value="1"/>
</dbReference>
<dbReference type="KEGG" id="huw:FPZ11_04290"/>
<dbReference type="GO" id="GO:0071949">
    <property type="term" value="F:FAD binding"/>
    <property type="evidence" value="ECO:0007669"/>
    <property type="project" value="InterPro"/>
</dbReference>
<comment type="similarity">
    <text evidence="2">Belongs to the oxygen-dependent FAD-linked oxidoreductase family.</text>
</comment>
<dbReference type="InterPro" id="IPR006094">
    <property type="entry name" value="Oxid_FAD_bind_N"/>
</dbReference>
<evidence type="ECO:0000313" key="7">
    <source>
        <dbReference type="EMBL" id="QDZ14100.1"/>
    </source>
</evidence>
<dbReference type="InterPro" id="IPR016166">
    <property type="entry name" value="FAD-bd_PCMH"/>
</dbReference>
<name>A0A5B8M3D4_9MICO</name>
<evidence type="ECO:0000256" key="4">
    <source>
        <dbReference type="ARBA" id="ARBA00022827"/>
    </source>
</evidence>
<dbReference type="Gene3D" id="3.30.465.10">
    <property type="match status" value="1"/>
</dbReference>
<organism evidence="7 8">
    <name type="scientific">Humibacter ginsenosidimutans</name>
    <dbReference type="NCBI Taxonomy" id="2599293"/>
    <lineage>
        <taxon>Bacteria</taxon>
        <taxon>Bacillati</taxon>
        <taxon>Actinomycetota</taxon>
        <taxon>Actinomycetes</taxon>
        <taxon>Micrococcales</taxon>
        <taxon>Microbacteriaceae</taxon>
        <taxon>Humibacter</taxon>
    </lineage>
</organism>
<dbReference type="SUPFAM" id="SSF56176">
    <property type="entry name" value="FAD-binding/transporter-associated domain-like"/>
    <property type="match status" value="1"/>
</dbReference>
<dbReference type="InterPro" id="IPR036318">
    <property type="entry name" value="FAD-bd_PCMH-like_sf"/>
</dbReference>
<dbReference type="EMBL" id="CP042305">
    <property type="protein sequence ID" value="QDZ14100.1"/>
    <property type="molecule type" value="Genomic_DNA"/>
</dbReference>
<dbReference type="Proteomes" id="UP000320216">
    <property type="component" value="Chromosome"/>
</dbReference>
<gene>
    <name evidence="7" type="ORF">FPZ11_04290</name>
</gene>
<protein>
    <submittedName>
        <fullName evidence="7">FAD-binding oxidoreductase</fullName>
    </submittedName>
</protein>
<evidence type="ECO:0000259" key="6">
    <source>
        <dbReference type="PROSITE" id="PS51387"/>
    </source>
</evidence>
<dbReference type="PANTHER" id="PTHR42973">
    <property type="entry name" value="BINDING OXIDOREDUCTASE, PUTATIVE (AFU_ORTHOLOGUE AFUA_1G17690)-RELATED"/>
    <property type="match status" value="1"/>
</dbReference>
<dbReference type="Gene3D" id="3.30.43.10">
    <property type="entry name" value="Uridine Diphospho-n-acetylenolpyruvylglucosamine Reductase, domain 2"/>
    <property type="match status" value="1"/>
</dbReference>